<comment type="caution">
    <text evidence="2">The sequence shown here is derived from an EMBL/GenBank/DDBJ whole genome shotgun (WGS) entry which is preliminary data.</text>
</comment>
<protein>
    <submittedName>
        <fullName evidence="2">Putative thiamine transport system substrate-binding protein</fullName>
    </submittedName>
</protein>
<evidence type="ECO:0000313" key="2">
    <source>
        <dbReference type="EMBL" id="SDF94107.1"/>
    </source>
</evidence>
<dbReference type="SUPFAM" id="SSF53850">
    <property type="entry name" value="Periplasmic binding protein-like II"/>
    <property type="match status" value="1"/>
</dbReference>
<gene>
    <name evidence="2" type="ORF">SAMN05660686_02824</name>
</gene>
<feature type="signal peptide" evidence="1">
    <location>
        <begin position="1"/>
        <end position="21"/>
    </location>
</feature>
<dbReference type="EMBL" id="FNBW01000008">
    <property type="protein sequence ID" value="SDF94107.1"/>
    <property type="molecule type" value="Genomic_DNA"/>
</dbReference>
<dbReference type="InterPro" id="IPR006059">
    <property type="entry name" value="SBP"/>
</dbReference>
<dbReference type="NCBIfam" id="NF008633">
    <property type="entry name" value="PRK11622.1"/>
    <property type="match status" value="1"/>
</dbReference>
<dbReference type="PANTHER" id="PTHR42779">
    <property type="entry name" value="PROTEIN YNJB"/>
    <property type="match status" value="1"/>
</dbReference>
<dbReference type="InterPro" id="IPR027020">
    <property type="entry name" value="YnjB"/>
</dbReference>
<dbReference type="PIRSF" id="PIRSF029172">
    <property type="entry name" value="UCP029172_ABC_sbc_YnjB"/>
    <property type="match status" value="1"/>
</dbReference>
<accession>A0A8G2BK50</accession>
<evidence type="ECO:0000313" key="3">
    <source>
        <dbReference type="Proteomes" id="UP000198615"/>
    </source>
</evidence>
<name>A0A8G2BK50_9PROT</name>
<dbReference type="PANTHER" id="PTHR42779:SF1">
    <property type="entry name" value="PROTEIN YNJB"/>
    <property type="match status" value="1"/>
</dbReference>
<keyword evidence="3" id="KW-1185">Reference proteome</keyword>
<keyword evidence="1" id="KW-0732">Signal</keyword>
<dbReference type="RefSeq" id="WP_093151179.1">
    <property type="nucleotide sequence ID" value="NZ_FNBW01000008.1"/>
</dbReference>
<dbReference type="Proteomes" id="UP000198615">
    <property type="component" value="Unassembled WGS sequence"/>
</dbReference>
<proteinExistence type="predicted"/>
<dbReference type="AlphaFoldDB" id="A0A8G2BK50"/>
<feature type="chain" id="PRO_5034392145" evidence="1">
    <location>
        <begin position="22"/>
        <end position="405"/>
    </location>
</feature>
<reference evidence="2 3" key="1">
    <citation type="submission" date="2016-10" db="EMBL/GenBank/DDBJ databases">
        <authorList>
            <person name="Varghese N."/>
            <person name="Submissions S."/>
        </authorList>
    </citation>
    <scope>NUCLEOTIDE SEQUENCE [LARGE SCALE GENOMIC DNA]</scope>
    <source>
        <strain evidence="2 3">DSM 18839</strain>
    </source>
</reference>
<organism evidence="2 3">
    <name type="scientific">Thalassobaculum litoreum DSM 18839</name>
    <dbReference type="NCBI Taxonomy" id="1123362"/>
    <lineage>
        <taxon>Bacteria</taxon>
        <taxon>Pseudomonadati</taxon>
        <taxon>Pseudomonadota</taxon>
        <taxon>Alphaproteobacteria</taxon>
        <taxon>Rhodospirillales</taxon>
        <taxon>Thalassobaculaceae</taxon>
        <taxon>Thalassobaculum</taxon>
    </lineage>
</organism>
<dbReference type="Pfam" id="PF13416">
    <property type="entry name" value="SBP_bac_8"/>
    <property type="match status" value="1"/>
</dbReference>
<dbReference type="Gene3D" id="3.40.190.10">
    <property type="entry name" value="Periplasmic binding protein-like II"/>
    <property type="match status" value="2"/>
</dbReference>
<sequence>MILWRTAFVLLLFALALPAGRGQSAETRPWDEIVAAAEGQTVHFNAWGGDARINAYIVWAGERLKALYGIDLVQVKLSDTGDAVSRVLAEKTAGRDSGGSIDLIWINGENFAAMKANGLLHGPWVATAPNFALVDVAGKPTTVTDFSVPTDGLEAPWGMAQFTMMVDTAYVDAPPRTAAALLDWVQANPGRFTYPQPPDFLGTTFLKQLLAMRVATPAVLADPLDEAAARSVTAPLWAYLDTLHPHLWRDGRSFPKDAGALRRLLGDGEISFAFDFNPARASAAIEAGELPDTVRTYVFDGGTIGNTHFLAVPFNAAAKEGAMVVADFLMSAEAQIRKQDPRVWGDFTVLDVAGLPAADRKAFAALPLGVATLSPEELGPVLPEPHPSWVAWLEAEWERRYVAGR</sequence>
<dbReference type="OrthoDB" id="3239593at2"/>
<evidence type="ECO:0000256" key="1">
    <source>
        <dbReference type="SAM" id="SignalP"/>
    </source>
</evidence>